<dbReference type="Proteomes" id="UP000649617">
    <property type="component" value="Unassembled WGS sequence"/>
</dbReference>
<comment type="caution">
    <text evidence="7">The sequence shown here is derived from an EMBL/GenBank/DDBJ whole genome shotgun (WGS) entry which is preliminary data.</text>
</comment>
<feature type="transmembrane region" description="Helical" evidence="5">
    <location>
        <begin position="189"/>
        <end position="212"/>
    </location>
</feature>
<evidence type="ECO:0000256" key="3">
    <source>
        <dbReference type="ARBA" id="ARBA00022989"/>
    </source>
</evidence>
<accession>A0A812NHP7</accession>
<feature type="domain" description="Amino acid transporter transmembrane" evidence="6">
    <location>
        <begin position="115"/>
        <end position="402"/>
    </location>
</feature>
<evidence type="ECO:0000313" key="8">
    <source>
        <dbReference type="Proteomes" id="UP000649617"/>
    </source>
</evidence>
<evidence type="ECO:0000259" key="6">
    <source>
        <dbReference type="Pfam" id="PF01490"/>
    </source>
</evidence>
<dbReference type="OrthoDB" id="28208at2759"/>
<dbReference type="GO" id="GO:0016020">
    <property type="term" value="C:membrane"/>
    <property type="evidence" value="ECO:0007669"/>
    <property type="project" value="UniProtKB-SubCell"/>
</dbReference>
<dbReference type="EMBL" id="CAJNIZ010011558">
    <property type="protein sequence ID" value="CAE7321314.1"/>
    <property type="molecule type" value="Genomic_DNA"/>
</dbReference>
<evidence type="ECO:0000256" key="5">
    <source>
        <dbReference type="SAM" id="Phobius"/>
    </source>
</evidence>
<proteinExistence type="predicted"/>
<keyword evidence="4 5" id="KW-0472">Membrane</keyword>
<dbReference type="InterPro" id="IPR013057">
    <property type="entry name" value="AA_transpt_TM"/>
</dbReference>
<dbReference type="GO" id="GO:0015179">
    <property type="term" value="F:L-amino acid transmembrane transporter activity"/>
    <property type="evidence" value="ECO:0007669"/>
    <property type="project" value="TreeGrafter"/>
</dbReference>
<protein>
    <submittedName>
        <fullName evidence="7">SLC38A3 protein</fullName>
    </submittedName>
</protein>
<evidence type="ECO:0000256" key="2">
    <source>
        <dbReference type="ARBA" id="ARBA00022692"/>
    </source>
</evidence>
<keyword evidence="2 5" id="KW-0812">Transmembrane</keyword>
<keyword evidence="8" id="KW-1185">Reference proteome</keyword>
<name>A0A812NHP7_SYMPI</name>
<sequence length="437" mass="48129">MAAVGPEMMVLLFVIGWAISSGTTLILFSAVAESRSQPDLVMSISSRLLSGSSPLHGLVSPQALGTGPDPHALLPSPAPGALMERKRSTSFYDYKDRKSREGARAARSTPLLGPSYGDLLAMVLPPKFMSLLDLVLLVHQQLALTVYFLFISEFLAKLPYLSDVPPDLTILVLSVPATKLAQLESIGKLARVASISPAVLLFMMFGVCYRWLHPDAHMARPDFSLEPDLRTTPAVMCIAVFSYMWHTNCVTVARELRDPSQFRCCLVVFTSTTVLLVAYTSLAYFGYETFGQKLRSVPTIMMLYSPSDPLFMAVRFFLSISLFVAIPLNVYPVRESVLSLIKHNCSKQAHDRSVEYQGLLSVVLVMVPAFCAICFPYVTQIITVIGGTLVSFLMIVFPIFIGELVLPMAWVRVFQLLTLAFVPQLIAASLGWYGKPI</sequence>
<gene>
    <name evidence="7" type="primary">SLC38A3</name>
    <name evidence="7" type="ORF">SPIL2461_LOCUS7419</name>
</gene>
<organism evidence="7 8">
    <name type="scientific">Symbiodinium pilosum</name>
    <name type="common">Dinoflagellate</name>
    <dbReference type="NCBI Taxonomy" id="2952"/>
    <lineage>
        <taxon>Eukaryota</taxon>
        <taxon>Sar</taxon>
        <taxon>Alveolata</taxon>
        <taxon>Dinophyceae</taxon>
        <taxon>Suessiales</taxon>
        <taxon>Symbiodiniaceae</taxon>
        <taxon>Symbiodinium</taxon>
    </lineage>
</organism>
<dbReference type="PANTHER" id="PTHR22950">
    <property type="entry name" value="AMINO ACID TRANSPORTER"/>
    <property type="match status" value="1"/>
</dbReference>
<dbReference type="Pfam" id="PF01490">
    <property type="entry name" value="Aa_trans"/>
    <property type="match status" value="1"/>
</dbReference>
<dbReference type="AlphaFoldDB" id="A0A812NHP7"/>
<evidence type="ECO:0000313" key="7">
    <source>
        <dbReference type="EMBL" id="CAE7321314.1"/>
    </source>
</evidence>
<feature type="transmembrane region" description="Helical" evidence="5">
    <location>
        <begin position="384"/>
        <end position="406"/>
    </location>
</feature>
<comment type="subcellular location">
    <subcellularLocation>
        <location evidence="1">Membrane</location>
        <topology evidence="1">Multi-pass membrane protein</topology>
    </subcellularLocation>
</comment>
<feature type="transmembrane region" description="Helical" evidence="5">
    <location>
        <begin position="354"/>
        <end position="378"/>
    </location>
</feature>
<feature type="transmembrane region" description="Helical" evidence="5">
    <location>
        <begin position="310"/>
        <end position="333"/>
    </location>
</feature>
<keyword evidence="3 5" id="KW-1133">Transmembrane helix</keyword>
<feature type="transmembrane region" description="Helical" evidence="5">
    <location>
        <begin position="265"/>
        <end position="287"/>
    </location>
</feature>
<evidence type="ECO:0000256" key="1">
    <source>
        <dbReference type="ARBA" id="ARBA00004141"/>
    </source>
</evidence>
<evidence type="ECO:0000256" key="4">
    <source>
        <dbReference type="ARBA" id="ARBA00023136"/>
    </source>
</evidence>
<feature type="transmembrane region" description="Helical" evidence="5">
    <location>
        <begin position="232"/>
        <end position="253"/>
    </location>
</feature>
<reference evidence="7" key="1">
    <citation type="submission" date="2021-02" db="EMBL/GenBank/DDBJ databases">
        <authorList>
            <person name="Dougan E. K."/>
            <person name="Rhodes N."/>
            <person name="Thang M."/>
            <person name="Chan C."/>
        </authorList>
    </citation>
    <scope>NUCLEOTIDE SEQUENCE</scope>
</reference>
<feature type="transmembrane region" description="Helical" evidence="5">
    <location>
        <begin position="413"/>
        <end position="434"/>
    </location>
</feature>